<evidence type="ECO:0000256" key="5">
    <source>
        <dbReference type="ARBA" id="ARBA00022527"/>
    </source>
</evidence>
<evidence type="ECO:0000256" key="1">
    <source>
        <dbReference type="ARBA" id="ARBA00000900"/>
    </source>
</evidence>
<dbReference type="FunFam" id="3.30.200.20:FF:000039">
    <property type="entry name" value="receptor-like protein kinase FERONIA"/>
    <property type="match status" value="1"/>
</dbReference>
<comment type="function">
    <text evidence="2">Functions as an E3 ubiquitin ligase.</text>
</comment>
<evidence type="ECO:0000313" key="16">
    <source>
        <dbReference type="EMBL" id="CAL0308219.1"/>
    </source>
</evidence>
<protein>
    <recommendedName>
        <fullName evidence="4">RING-type E3 ubiquitin transferase</fullName>
        <ecNumber evidence="4">2.3.2.27</ecNumber>
    </recommendedName>
</protein>
<accession>A0AAV1WGQ5</accession>
<dbReference type="PANTHER" id="PTHR45647">
    <property type="entry name" value="OS02G0152300 PROTEIN"/>
    <property type="match status" value="1"/>
</dbReference>
<keyword evidence="6" id="KW-0808">Transferase</keyword>
<feature type="region of interest" description="Disordered" evidence="13">
    <location>
        <begin position="279"/>
        <end position="301"/>
    </location>
</feature>
<evidence type="ECO:0000259" key="15">
    <source>
        <dbReference type="PROSITE" id="PS51698"/>
    </source>
</evidence>
<dbReference type="CDD" id="cd01989">
    <property type="entry name" value="USP_STK_Ubox_N"/>
    <property type="match status" value="1"/>
</dbReference>
<evidence type="ECO:0000256" key="7">
    <source>
        <dbReference type="ARBA" id="ARBA00022741"/>
    </source>
</evidence>
<dbReference type="PROSITE" id="PS00108">
    <property type="entry name" value="PROTEIN_KINASE_ST"/>
    <property type="match status" value="1"/>
</dbReference>
<gene>
    <name evidence="16" type="ORF">LLUT_LOCUS9279</name>
</gene>
<dbReference type="EC" id="2.3.2.27" evidence="4"/>
<keyword evidence="5" id="KW-0723">Serine/threonine-protein kinase</keyword>
<dbReference type="AlphaFoldDB" id="A0AAV1WGQ5"/>
<dbReference type="GO" id="GO:0016567">
    <property type="term" value="P:protein ubiquitination"/>
    <property type="evidence" value="ECO:0007669"/>
    <property type="project" value="InterPro"/>
</dbReference>
<dbReference type="Pfam" id="PF00069">
    <property type="entry name" value="Pkinase"/>
    <property type="match status" value="1"/>
</dbReference>
<dbReference type="Pfam" id="PF04564">
    <property type="entry name" value="U-box"/>
    <property type="match status" value="1"/>
</dbReference>
<feature type="compositionally biased region" description="Polar residues" evidence="13">
    <location>
        <begin position="279"/>
        <end position="288"/>
    </location>
</feature>
<keyword evidence="7 11" id="KW-0547">Nucleotide-binding</keyword>
<comment type="caution">
    <text evidence="16">The sequence shown here is derived from an EMBL/GenBank/DDBJ whole genome shotgun (WGS) entry which is preliminary data.</text>
</comment>
<dbReference type="Gene3D" id="3.30.40.10">
    <property type="entry name" value="Zinc/RING finger domain, C3HC4 (zinc finger)"/>
    <property type="match status" value="1"/>
</dbReference>
<dbReference type="Gene3D" id="1.10.510.10">
    <property type="entry name" value="Transferase(Phosphotransferase) domain 1"/>
    <property type="match status" value="1"/>
</dbReference>
<evidence type="ECO:0000256" key="12">
    <source>
        <dbReference type="SAM" id="Coils"/>
    </source>
</evidence>
<feature type="binding site" evidence="11">
    <location>
        <position position="560"/>
    </location>
    <ligand>
        <name>ATP</name>
        <dbReference type="ChEBI" id="CHEBI:30616"/>
    </ligand>
</feature>
<dbReference type="InterPro" id="IPR051348">
    <property type="entry name" value="U-box_ubiquitin_ligases"/>
</dbReference>
<proteinExistence type="predicted"/>
<reference evidence="16 17" key="1">
    <citation type="submission" date="2024-03" db="EMBL/GenBank/DDBJ databases">
        <authorList>
            <person name="Martinez-Hernandez J."/>
        </authorList>
    </citation>
    <scope>NUCLEOTIDE SEQUENCE [LARGE SCALE GENOMIC DNA]</scope>
</reference>
<dbReference type="InterPro" id="IPR011009">
    <property type="entry name" value="Kinase-like_dom_sf"/>
</dbReference>
<evidence type="ECO:0000256" key="11">
    <source>
        <dbReference type="PROSITE-ProRule" id="PRU10141"/>
    </source>
</evidence>
<evidence type="ECO:0000313" key="17">
    <source>
        <dbReference type="Proteomes" id="UP001497480"/>
    </source>
</evidence>
<dbReference type="SUPFAM" id="SSF56112">
    <property type="entry name" value="Protein kinase-like (PK-like)"/>
    <property type="match status" value="1"/>
</dbReference>
<evidence type="ECO:0000256" key="10">
    <source>
        <dbReference type="ARBA" id="ARBA00022840"/>
    </source>
</evidence>
<dbReference type="Proteomes" id="UP001497480">
    <property type="component" value="Unassembled WGS sequence"/>
</dbReference>
<dbReference type="SMART" id="SM00220">
    <property type="entry name" value="S_TKc"/>
    <property type="match status" value="1"/>
</dbReference>
<comment type="catalytic activity">
    <reaction evidence="1">
        <text>S-ubiquitinyl-[E2 ubiquitin-conjugating enzyme]-L-cysteine + [acceptor protein]-L-lysine = [E2 ubiquitin-conjugating enzyme]-L-cysteine + N(6)-ubiquitinyl-[acceptor protein]-L-lysine.</text>
        <dbReference type="EC" id="2.3.2.27"/>
    </reaction>
</comment>
<sequence length="891" mass="99837">MAVMSPMPATLPRDRSSQLCRDIPVPGIMTSITEIVEEPNPNVVDDTIYVAVTKDVKDSHLNLIWAIHNSKGKKICILHVHVPAAMIPLMGAKFPPSSLKEQEVRAYREIERRNMHMTLDEYLRICQQMGVRAEKLHIEMDCIEKGIIELICQYNIQELVMGAASNKHYSRRMNLRSKKAVYVCEQAPTSCRIEFICKGFLIHTRKRSLDGGNVDITSPSVHQVPDSEAGSLPLLRSKSTELDKNHFVKLTNPAQELICRVRPSNDGLGRSIVSVSSSAQFSTPQNMSGREVSSDESNGQPKWSTSFFSTCYDNCSVEPVLTPDLIIEGSDNLLELTLSDLSPDLLHSSPPSVLEDGGTNNTPYEQLENAMAEAEDARRVAYHEIVKRGKAEKEAIDAIRRAKTAEISYKEELKLRKELEESLQKEKEELDIMNSQRDKVKEELQLALNQKSSLESQIASTELTLKELEDKIISAVDLLQNYKNERNDLKVQRNNALREAEDLRKEGEPSSSQVVQFFSEFSFLEIEEATNNFNPSMKIGEGGYGSIFKGIMRHTEVAVKMLHPDSIQGPSEFQREVDALSKIRHPNLITLVGACPESWTLVYEYLPNGSLEDRLCCKDNTPPLTWQSRIRIAAELCSALIFLHSCKPHRIVHGDLKPSNVLLDTNLVSKLSDFGICRILSCFKNSYNISTKFLKTDPKGTFVYMDPEFLASGELTPKSDVYSFGIILLRLLTGRSASGIVKEVKYALDTGKLKLLLDPLAGDWPFVQAEQLTRLALRCCEMNGKNRPDLYSDVWRMLEPARASSGGTNTFGLGSQGINQPPPYFVCPIFQEVMCNPHVAADGFTYEAEAIRGWLDSGHDTSPMTNSKLAHSNLVLDHTLRSAIQDWLQSQ</sequence>
<evidence type="ECO:0000256" key="4">
    <source>
        <dbReference type="ARBA" id="ARBA00012483"/>
    </source>
</evidence>
<dbReference type="InterPro" id="IPR013083">
    <property type="entry name" value="Znf_RING/FYVE/PHD"/>
</dbReference>
<evidence type="ECO:0000256" key="13">
    <source>
        <dbReference type="SAM" id="MobiDB-lite"/>
    </source>
</evidence>
<name>A0AAV1WGQ5_LUPLU</name>
<dbReference type="InterPro" id="IPR017441">
    <property type="entry name" value="Protein_kinase_ATP_BS"/>
</dbReference>
<dbReference type="PROSITE" id="PS51698">
    <property type="entry name" value="U_BOX"/>
    <property type="match status" value="1"/>
</dbReference>
<dbReference type="InterPro" id="IPR008271">
    <property type="entry name" value="Ser/Thr_kinase_AS"/>
</dbReference>
<keyword evidence="10 11" id="KW-0067">ATP-binding</keyword>
<feature type="domain" description="U-box" evidence="15">
    <location>
        <begin position="820"/>
        <end position="891"/>
    </location>
</feature>
<evidence type="ECO:0000256" key="9">
    <source>
        <dbReference type="ARBA" id="ARBA00022786"/>
    </source>
</evidence>
<dbReference type="CDD" id="cd16655">
    <property type="entry name" value="RING-Ubox_WDSUB1-like"/>
    <property type="match status" value="1"/>
</dbReference>
<dbReference type="SMART" id="SM00504">
    <property type="entry name" value="Ubox"/>
    <property type="match status" value="1"/>
</dbReference>
<dbReference type="PROSITE" id="PS00107">
    <property type="entry name" value="PROTEIN_KINASE_ATP"/>
    <property type="match status" value="1"/>
</dbReference>
<dbReference type="GO" id="GO:0005524">
    <property type="term" value="F:ATP binding"/>
    <property type="evidence" value="ECO:0007669"/>
    <property type="project" value="UniProtKB-UniRule"/>
</dbReference>
<comment type="pathway">
    <text evidence="3">Protein modification; protein ubiquitination.</text>
</comment>
<feature type="domain" description="Protein kinase" evidence="14">
    <location>
        <begin position="533"/>
        <end position="802"/>
    </location>
</feature>
<dbReference type="EMBL" id="CAXHTB010000006">
    <property type="protein sequence ID" value="CAL0308219.1"/>
    <property type="molecule type" value="Genomic_DNA"/>
</dbReference>
<evidence type="ECO:0000256" key="6">
    <source>
        <dbReference type="ARBA" id="ARBA00022679"/>
    </source>
</evidence>
<dbReference type="InterPro" id="IPR000719">
    <property type="entry name" value="Prot_kinase_dom"/>
</dbReference>
<evidence type="ECO:0000259" key="14">
    <source>
        <dbReference type="PROSITE" id="PS50011"/>
    </source>
</evidence>
<evidence type="ECO:0000256" key="2">
    <source>
        <dbReference type="ARBA" id="ARBA00003861"/>
    </source>
</evidence>
<keyword evidence="9" id="KW-0833">Ubl conjugation pathway</keyword>
<organism evidence="16 17">
    <name type="scientific">Lupinus luteus</name>
    <name type="common">European yellow lupine</name>
    <dbReference type="NCBI Taxonomy" id="3873"/>
    <lineage>
        <taxon>Eukaryota</taxon>
        <taxon>Viridiplantae</taxon>
        <taxon>Streptophyta</taxon>
        <taxon>Embryophyta</taxon>
        <taxon>Tracheophyta</taxon>
        <taxon>Spermatophyta</taxon>
        <taxon>Magnoliopsida</taxon>
        <taxon>eudicotyledons</taxon>
        <taxon>Gunneridae</taxon>
        <taxon>Pentapetalae</taxon>
        <taxon>rosids</taxon>
        <taxon>fabids</taxon>
        <taxon>Fabales</taxon>
        <taxon>Fabaceae</taxon>
        <taxon>Papilionoideae</taxon>
        <taxon>50 kb inversion clade</taxon>
        <taxon>genistoids sensu lato</taxon>
        <taxon>core genistoids</taxon>
        <taxon>Genisteae</taxon>
        <taxon>Lupinus</taxon>
    </lineage>
</organism>
<dbReference type="SUPFAM" id="SSF57850">
    <property type="entry name" value="RING/U-box"/>
    <property type="match status" value="1"/>
</dbReference>
<dbReference type="Gene3D" id="3.30.200.20">
    <property type="entry name" value="Phosphorylase Kinase, domain 1"/>
    <property type="match status" value="1"/>
</dbReference>
<evidence type="ECO:0000256" key="8">
    <source>
        <dbReference type="ARBA" id="ARBA00022777"/>
    </source>
</evidence>
<keyword evidence="12" id="KW-0175">Coiled coil</keyword>
<dbReference type="PROSITE" id="PS50011">
    <property type="entry name" value="PROTEIN_KINASE_DOM"/>
    <property type="match status" value="1"/>
</dbReference>
<dbReference type="GO" id="GO:0004674">
    <property type="term" value="F:protein serine/threonine kinase activity"/>
    <property type="evidence" value="ECO:0007669"/>
    <property type="project" value="UniProtKB-KW"/>
</dbReference>
<evidence type="ECO:0000256" key="3">
    <source>
        <dbReference type="ARBA" id="ARBA00004906"/>
    </source>
</evidence>
<dbReference type="SUPFAM" id="SSF52402">
    <property type="entry name" value="Adenine nucleotide alpha hydrolases-like"/>
    <property type="match status" value="1"/>
</dbReference>
<dbReference type="InterPro" id="IPR003613">
    <property type="entry name" value="Ubox_domain"/>
</dbReference>
<keyword evidence="8" id="KW-0418">Kinase</keyword>
<feature type="coiled-coil region" evidence="12">
    <location>
        <begin position="409"/>
        <end position="506"/>
    </location>
</feature>
<dbReference type="GO" id="GO:0061630">
    <property type="term" value="F:ubiquitin protein ligase activity"/>
    <property type="evidence" value="ECO:0007669"/>
    <property type="project" value="UniProtKB-EC"/>
</dbReference>
<keyword evidence="17" id="KW-1185">Reference proteome</keyword>
<dbReference type="PANTHER" id="PTHR45647:SF100">
    <property type="entry name" value="U-BOX DOMAIN-CONTAINING PROTEIN 33"/>
    <property type="match status" value="1"/>
</dbReference>